<proteinExistence type="predicted"/>
<evidence type="ECO:0000313" key="1">
    <source>
        <dbReference type="EMBL" id="KAH7917602.1"/>
    </source>
</evidence>
<protein>
    <submittedName>
        <fullName evidence="1">Uncharacterized protein</fullName>
    </submittedName>
</protein>
<reference evidence="1" key="1">
    <citation type="journal article" date="2021" name="New Phytol.">
        <title>Evolutionary innovations through gain and loss of genes in the ectomycorrhizal Boletales.</title>
        <authorList>
            <person name="Wu G."/>
            <person name="Miyauchi S."/>
            <person name="Morin E."/>
            <person name="Kuo A."/>
            <person name="Drula E."/>
            <person name="Varga T."/>
            <person name="Kohler A."/>
            <person name="Feng B."/>
            <person name="Cao Y."/>
            <person name="Lipzen A."/>
            <person name="Daum C."/>
            <person name="Hundley H."/>
            <person name="Pangilinan J."/>
            <person name="Johnson J."/>
            <person name="Barry K."/>
            <person name="LaButti K."/>
            <person name="Ng V."/>
            <person name="Ahrendt S."/>
            <person name="Min B."/>
            <person name="Choi I.G."/>
            <person name="Park H."/>
            <person name="Plett J.M."/>
            <person name="Magnuson J."/>
            <person name="Spatafora J.W."/>
            <person name="Nagy L.G."/>
            <person name="Henrissat B."/>
            <person name="Grigoriev I.V."/>
            <person name="Yang Z.L."/>
            <person name="Xu J."/>
            <person name="Martin F.M."/>
        </authorList>
    </citation>
    <scope>NUCLEOTIDE SEQUENCE</scope>
    <source>
        <strain evidence="1">KUC20120723A-06</strain>
    </source>
</reference>
<sequence>MIYWADGVYRENVGDPSLSTHETMIQKLGFQRGLLIDLDSATWVNCLREAKSPGDQTGTIPFMAIQILYEYACPSGKTKQTAANDLESVIYIMDLSCTKDGQLSFPKRSIIPHFTPYYQPLAPVVEKLYKLIAEQREYEVELESMAEPLAPSREHTPLPTQQPPSSPWLPPSSPEFPASSLKPSASYVELPAPSLELPAPSLEPPAPSLEPPAPSLEPPAPSLEPPAPSPEQPAPRLTHEAVKNILMEYFIRECHDPKWEGHASEPFGTQGKKTGPLTMTDGAVDFQNIRNVCRRET</sequence>
<keyword evidence="2" id="KW-1185">Reference proteome</keyword>
<evidence type="ECO:0000313" key="2">
    <source>
        <dbReference type="Proteomes" id="UP000790709"/>
    </source>
</evidence>
<accession>A0ACB8AW41</accession>
<name>A0ACB8AW41_9AGAM</name>
<organism evidence="1 2">
    <name type="scientific">Leucogyrophana mollusca</name>
    <dbReference type="NCBI Taxonomy" id="85980"/>
    <lineage>
        <taxon>Eukaryota</taxon>
        <taxon>Fungi</taxon>
        <taxon>Dikarya</taxon>
        <taxon>Basidiomycota</taxon>
        <taxon>Agaricomycotina</taxon>
        <taxon>Agaricomycetes</taxon>
        <taxon>Agaricomycetidae</taxon>
        <taxon>Boletales</taxon>
        <taxon>Boletales incertae sedis</taxon>
        <taxon>Leucogyrophana</taxon>
    </lineage>
</organism>
<dbReference type="EMBL" id="MU266996">
    <property type="protein sequence ID" value="KAH7917602.1"/>
    <property type="molecule type" value="Genomic_DNA"/>
</dbReference>
<dbReference type="Proteomes" id="UP000790709">
    <property type="component" value="Unassembled WGS sequence"/>
</dbReference>
<gene>
    <name evidence="1" type="ORF">BV22DRAFT_1135274</name>
</gene>
<comment type="caution">
    <text evidence="1">The sequence shown here is derived from an EMBL/GenBank/DDBJ whole genome shotgun (WGS) entry which is preliminary data.</text>
</comment>